<evidence type="ECO:0000313" key="1">
    <source>
        <dbReference type="EMBL" id="MBX18476.1"/>
    </source>
</evidence>
<dbReference type="EMBL" id="GGEC01037992">
    <property type="protein sequence ID" value="MBX18476.1"/>
    <property type="molecule type" value="Transcribed_RNA"/>
</dbReference>
<dbReference type="EMBL" id="GGEC01037991">
    <property type="protein sequence ID" value="MBX18475.1"/>
    <property type="molecule type" value="Transcribed_RNA"/>
</dbReference>
<proteinExistence type="predicted"/>
<organism evidence="1">
    <name type="scientific">Rhizophora mucronata</name>
    <name type="common">Asiatic mangrove</name>
    <dbReference type="NCBI Taxonomy" id="61149"/>
    <lineage>
        <taxon>Eukaryota</taxon>
        <taxon>Viridiplantae</taxon>
        <taxon>Streptophyta</taxon>
        <taxon>Embryophyta</taxon>
        <taxon>Tracheophyta</taxon>
        <taxon>Spermatophyta</taxon>
        <taxon>Magnoliopsida</taxon>
        <taxon>eudicotyledons</taxon>
        <taxon>Gunneridae</taxon>
        <taxon>Pentapetalae</taxon>
        <taxon>rosids</taxon>
        <taxon>fabids</taxon>
        <taxon>Malpighiales</taxon>
        <taxon>Rhizophoraceae</taxon>
        <taxon>Rhizophora</taxon>
    </lineage>
</organism>
<dbReference type="AlphaFoldDB" id="A0A2P2LKI0"/>
<sequence>MSPFNTIAKQSHQILMPYTSNCFNFNLKLLLSLSPVVEQIFNSNFGIILQNATVNDPVAAFTNHILISKPIGGDLKLPESVPVAPPQMRNFRHRNGRNRLITGARARPVLPAAMTQSTGSFRVRNPMTFPNINVNSISPANRTGLLIMLQKRGRLGLCDWVRVRHFCIRSRVGRVYQDLLDFLGNIRDRGVVNRSLDRGQSTVLVGLVAF</sequence>
<reference evidence="1" key="1">
    <citation type="submission" date="2018-02" db="EMBL/GenBank/DDBJ databases">
        <title>Rhizophora mucronata_Transcriptome.</title>
        <authorList>
            <person name="Meera S.P."/>
            <person name="Sreeshan A."/>
            <person name="Augustine A."/>
        </authorList>
    </citation>
    <scope>NUCLEOTIDE SEQUENCE</scope>
    <source>
        <tissue evidence="1">Leaf</tissue>
    </source>
</reference>
<protein>
    <submittedName>
        <fullName evidence="1">Uncharacterized protein</fullName>
    </submittedName>
</protein>
<name>A0A2P2LKI0_RHIMU</name>
<accession>A0A2P2LKI0</accession>